<dbReference type="PRINTS" id="PR00344">
    <property type="entry name" value="BCTRLSENSOR"/>
</dbReference>
<feature type="domain" description="Histidine kinase" evidence="18">
    <location>
        <begin position="677"/>
        <end position="899"/>
    </location>
</feature>
<dbReference type="CDD" id="cd17546">
    <property type="entry name" value="REC_hyHK_CKI1_RcsC-like"/>
    <property type="match status" value="2"/>
</dbReference>
<dbReference type="PROSITE" id="PS50110">
    <property type="entry name" value="RESPONSE_REGULATORY"/>
    <property type="match status" value="2"/>
</dbReference>
<feature type="domain" description="PAS" evidence="20">
    <location>
        <begin position="163"/>
        <end position="233"/>
    </location>
</feature>
<dbReference type="SMART" id="SM00388">
    <property type="entry name" value="HisKA"/>
    <property type="match status" value="1"/>
</dbReference>
<comment type="catalytic activity">
    <reaction evidence="1">
        <text>ATP + protein L-histidine = ADP + protein N-phospho-L-histidine.</text>
        <dbReference type="EC" id="2.7.13.3"/>
    </reaction>
</comment>
<evidence type="ECO:0000256" key="7">
    <source>
        <dbReference type="ARBA" id="ARBA00022692"/>
    </source>
</evidence>
<dbReference type="CDD" id="cd00130">
    <property type="entry name" value="PAS"/>
    <property type="match status" value="2"/>
</dbReference>
<evidence type="ECO:0000259" key="19">
    <source>
        <dbReference type="PROSITE" id="PS50110"/>
    </source>
</evidence>
<keyword evidence="6" id="KW-0808">Transferase</keyword>
<evidence type="ECO:0000259" key="22">
    <source>
        <dbReference type="PROSITE" id="PS50894"/>
    </source>
</evidence>
<dbReference type="SUPFAM" id="SSF47226">
    <property type="entry name" value="Histidine-containing phosphotransfer domain, HPT domain"/>
    <property type="match status" value="1"/>
</dbReference>
<dbReference type="SUPFAM" id="SSF55874">
    <property type="entry name" value="ATPase domain of HSP90 chaperone/DNA topoisomerase II/histidine kinase"/>
    <property type="match status" value="1"/>
</dbReference>
<dbReference type="SMART" id="SM00448">
    <property type="entry name" value="REC"/>
    <property type="match status" value="2"/>
</dbReference>
<dbReference type="SMART" id="SM00091">
    <property type="entry name" value="PAS"/>
    <property type="match status" value="2"/>
</dbReference>
<dbReference type="PROSITE" id="PS50894">
    <property type="entry name" value="HPT"/>
    <property type="match status" value="1"/>
</dbReference>
<feature type="domain" description="PAC" evidence="21">
    <location>
        <begin position="483"/>
        <end position="534"/>
    </location>
</feature>
<dbReference type="InterPro" id="IPR000700">
    <property type="entry name" value="PAS-assoc_C"/>
</dbReference>
<evidence type="ECO:0000256" key="3">
    <source>
        <dbReference type="ARBA" id="ARBA00012438"/>
    </source>
</evidence>
<dbReference type="Pfam" id="PF02518">
    <property type="entry name" value="HATPase_c"/>
    <property type="match status" value="1"/>
</dbReference>
<comment type="subunit">
    <text evidence="14">At low DSF concentrations, interacts with RpfF.</text>
</comment>
<dbReference type="InterPro" id="IPR001610">
    <property type="entry name" value="PAC"/>
</dbReference>
<evidence type="ECO:0000256" key="8">
    <source>
        <dbReference type="ARBA" id="ARBA00022741"/>
    </source>
</evidence>
<keyword evidence="13" id="KW-0472">Membrane</keyword>
<dbReference type="EMBL" id="SBLB01000003">
    <property type="protein sequence ID" value="RYC69404.1"/>
    <property type="molecule type" value="Genomic_DNA"/>
</dbReference>
<keyword evidence="4" id="KW-1003">Cell membrane</keyword>
<feature type="modified residue" description="Phosphohistidine" evidence="16">
    <location>
        <position position="1250"/>
    </location>
</feature>
<keyword evidence="11" id="KW-1133">Transmembrane helix</keyword>
<dbReference type="Pfam" id="PF00512">
    <property type="entry name" value="HisKA"/>
    <property type="match status" value="1"/>
</dbReference>
<dbReference type="InterPro" id="IPR029016">
    <property type="entry name" value="GAF-like_dom_sf"/>
</dbReference>
<gene>
    <name evidence="23" type="ORF">EQG79_12395</name>
</gene>
<dbReference type="PANTHER" id="PTHR45339:SF1">
    <property type="entry name" value="HYBRID SIGNAL TRANSDUCTION HISTIDINE KINASE J"/>
    <property type="match status" value="1"/>
</dbReference>
<evidence type="ECO:0000313" key="24">
    <source>
        <dbReference type="Proteomes" id="UP000290407"/>
    </source>
</evidence>
<dbReference type="Gene3D" id="3.30.450.40">
    <property type="match status" value="1"/>
</dbReference>
<dbReference type="CDD" id="cd00082">
    <property type="entry name" value="HisKA"/>
    <property type="match status" value="1"/>
</dbReference>
<dbReference type="Pfam" id="PF00072">
    <property type="entry name" value="Response_reg"/>
    <property type="match status" value="2"/>
</dbReference>
<dbReference type="InterPro" id="IPR036890">
    <property type="entry name" value="HATPase_C_sf"/>
</dbReference>
<dbReference type="GO" id="GO:0000155">
    <property type="term" value="F:phosphorelay sensor kinase activity"/>
    <property type="evidence" value="ECO:0007669"/>
    <property type="project" value="InterPro"/>
</dbReference>
<evidence type="ECO:0000259" key="21">
    <source>
        <dbReference type="PROSITE" id="PS50113"/>
    </source>
</evidence>
<dbReference type="InterPro" id="IPR013655">
    <property type="entry name" value="PAS_fold_3"/>
</dbReference>
<dbReference type="InterPro" id="IPR003594">
    <property type="entry name" value="HATPase_dom"/>
</dbReference>
<keyword evidence="10" id="KW-0067">ATP-binding</keyword>
<dbReference type="RefSeq" id="WP_129601663.1">
    <property type="nucleotide sequence ID" value="NZ_SBLB01000003.1"/>
</dbReference>
<dbReference type="GO" id="GO:0005886">
    <property type="term" value="C:plasma membrane"/>
    <property type="evidence" value="ECO:0007669"/>
    <property type="project" value="UniProtKB-SubCell"/>
</dbReference>
<evidence type="ECO:0000256" key="14">
    <source>
        <dbReference type="ARBA" id="ARBA00064003"/>
    </source>
</evidence>
<dbReference type="PROSITE" id="PS50113">
    <property type="entry name" value="PAC"/>
    <property type="match status" value="1"/>
</dbReference>
<evidence type="ECO:0000256" key="16">
    <source>
        <dbReference type="PROSITE-ProRule" id="PRU00110"/>
    </source>
</evidence>
<dbReference type="SUPFAM" id="SSF47384">
    <property type="entry name" value="Homodimeric domain of signal transducing histidine kinase"/>
    <property type="match status" value="1"/>
</dbReference>
<keyword evidence="5 17" id="KW-0597">Phosphoprotein</keyword>
<evidence type="ECO:0000256" key="1">
    <source>
        <dbReference type="ARBA" id="ARBA00000085"/>
    </source>
</evidence>
<evidence type="ECO:0000256" key="12">
    <source>
        <dbReference type="ARBA" id="ARBA00023012"/>
    </source>
</evidence>
<dbReference type="InterPro" id="IPR013656">
    <property type="entry name" value="PAS_4"/>
</dbReference>
<dbReference type="Pfam" id="PF08448">
    <property type="entry name" value="PAS_4"/>
    <property type="match status" value="2"/>
</dbReference>
<dbReference type="CDD" id="cd16922">
    <property type="entry name" value="HATPase_EvgS-ArcB-TorS-like"/>
    <property type="match status" value="1"/>
</dbReference>
<keyword evidence="8" id="KW-0547">Nucleotide-binding</keyword>
<sequence length="1304" mass="147755">MLIPPNEKKRLEALHQYQILDTLPERTFDRLTELASQICQTPISLLSLVDENRLWVKSYVGIETQEADRDTSFCQYTILDTLLLEIEDTHLDTRFQDSPLVVNDPYLRFYAGYPLIDPDGYSLGALCVLDNAPRKLTEDQRKALQTLAEMATELLIENRQKQEQVYLNNLFTLSNDLICVAGTDGYFKRLNPAFSHILGWDEAYLLQTSFADLVHPDDVQSTQQEINRLAAGNPTVNFSHRFRCQDGSYRNLQWVATPEPGTGSIFAIARDVTNEKRKEQQLFQSESKFRSFFENSQGFMCIHDLEGRFLTVNTAGAQALGYQPDELIGGRLHDIVPKHHHEKLNDYLTTIRDTGQANGIMHTHHKDGSLLIWLFNNTLEKELSGDVFVIGNAIDITRRHQLEVDLKWTQHILEQTNEVARIGTWSVDMVKNTIDWSRVTRAIHEVPDDYKPTFETAVNFFEGPQYLLITEALNRAIQQGISYDIELQIVTATGRTVWVRTVGTPEFEGGVCKRLYGTFQDIDDKKRAEQALMNEKSRLSAFVEHAPAAVAMFDRSVRYIAVSNRWMEDYQLTESVIGRSHYDVFPNISDAWKALHARCIEGAVEKNDEDVWRPNGWNHDQYLRWEVRPWYQFDGSIGGIMMFTQDITEACQQRDELRKAKLLAEQASMAKSEFLANMSHEIRTPLNGVIGFTDLVLKTSLNATQHQYLSIVSQSANALLSIINDILDFSKIEAGKLELSLEKVDLYELSSQAAGIITYQAQQKGLEMLLNLPTNLPRFVHVDSVRLKQVLVNLLGNAVKFTERGEIELKIKPLTDSRQPLVTYRFEVRDTGIGIQPEMQERIFEAFSQADPSTTKKYGGTGLGLTISNKLLGLMGSQLQLTSEPGQGSCFFFDIRLKTELGEPILWRDVNLIRKVLIVDDNENNRLILRQMFSLKQIQVDEARNGFDALQLLGQHRQYDVILMDYHMPYMDGIETIEKIRANFPSEQQAIILLHSSSDDERIIRASEELAINQRLVKPIKMVELYHALSRLNQQEPKPVQPADNPPTRSEPTLVKVLLVEDNHINQLLAKTIVSRIVPNVQISEALNGLEAVEQYTSVQPDLILMDIQMPLMNGYEATQRIRELQQGRHVPIIALTAGTVKGERERCLAAGMDDFVAKPIVEETIVSVFHKWLRAIPEPAKPTSAATPRTTVDHVAHYDPDVIKNLAGQDPTFIRELVEAAGFELRKSLSVLQSSLLPLNPSGIKGAAHKLRGTALSAGMPTLAQQCSTLEQLDTYTDQVVQEHVLQIEFEVNLVLSLMTSAI</sequence>
<evidence type="ECO:0000313" key="23">
    <source>
        <dbReference type="EMBL" id="RYC69404.1"/>
    </source>
</evidence>
<evidence type="ECO:0000256" key="4">
    <source>
        <dbReference type="ARBA" id="ARBA00022475"/>
    </source>
</evidence>
<dbReference type="InterPro" id="IPR004358">
    <property type="entry name" value="Sig_transdc_His_kin-like_C"/>
</dbReference>
<dbReference type="InterPro" id="IPR005467">
    <property type="entry name" value="His_kinase_dom"/>
</dbReference>
<dbReference type="Gene3D" id="3.30.565.10">
    <property type="entry name" value="Histidine kinase-like ATPase, C-terminal domain"/>
    <property type="match status" value="1"/>
</dbReference>
<dbReference type="InterPro" id="IPR035965">
    <property type="entry name" value="PAS-like_dom_sf"/>
</dbReference>
<proteinExistence type="predicted"/>
<dbReference type="Pfam" id="PF01590">
    <property type="entry name" value="GAF"/>
    <property type="match status" value="1"/>
</dbReference>
<dbReference type="Pfam" id="PF08447">
    <property type="entry name" value="PAS_3"/>
    <property type="match status" value="1"/>
</dbReference>
<feature type="modified residue" description="4-aspartylphosphate" evidence="17">
    <location>
        <position position="965"/>
    </location>
</feature>
<dbReference type="Gene3D" id="1.20.120.160">
    <property type="entry name" value="HPT domain"/>
    <property type="match status" value="1"/>
</dbReference>
<dbReference type="EC" id="2.7.13.3" evidence="3"/>
<dbReference type="Gene3D" id="3.40.50.2300">
    <property type="match status" value="2"/>
</dbReference>
<evidence type="ECO:0000256" key="6">
    <source>
        <dbReference type="ARBA" id="ARBA00022679"/>
    </source>
</evidence>
<dbReference type="NCBIfam" id="TIGR00229">
    <property type="entry name" value="sensory_box"/>
    <property type="match status" value="3"/>
</dbReference>
<dbReference type="SMART" id="SM00065">
    <property type="entry name" value="GAF"/>
    <property type="match status" value="1"/>
</dbReference>
<organism evidence="23 24">
    <name type="scientific">Spirosoma sordidisoli</name>
    <dbReference type="NCBI Taxonomy" id="2502893"/>
    <lineage>
        <taxon>Bacteria</taxon>
        <taxon>Pseudomonadati</taxon>
        <taxon>Bacteroidota</taxon>
        <taxon>Cytophagia</taxon>
        <taxon>Cytophagales</taxon>
        <taxon>Cytophagaceae</taxon>
        <taxon>Spirosoma</taxon>
    </lineage>
</organism>
<evidence type="ECO:0000259" key="20">
    <source>
        <dbReference type="PROSITE" id="PS50112"/>
    </source>
</evidence>
<feature type="domain" description="PAS" evidence="20">
    <location>
        <begin position="285"/>
        <end position="355"/>
    </location>
</feature>
<dbReference type="Gene3D" id="1.10.287.130">
    <property type="match status" value="1"/>
</dbReference>
<comment type="subcellular location">
    <subcellularLocation>
        <location evidence="2">Cell membrane</location>
        <topology evidence="2">Multi-pass membrane protein</topology>
    </subcellularLocation>
</comment>
<evidence type="ECO:0000259" key="18">
    <source>
        <dbReference type="PROSITE" id="PS50109"/>
    </source>
</evidence>
<evidence type="ECO:0000256" key="2">
    <source>
        <dbReference type="ARBA" id="ARBA00004651"/>
    </source>
</evidence>
<evidence type="ECO:0000256" key="10">
    <source>
        <dbReference type="ARBA" id="ARBA00022840"/>
    </source>
</evidence>
<dbReference type="InterPro" id="IPR008207">
    <property type="entry name" value="Sig_transdc_His_kin_Hpt_dom"/>
</dbReference>
<dbReference type="FunFam" id="3.30.565.10:FF:000010">
    <property type="entry name" value="Sensor histidine kinase RcsC"/>
    <property type="match status" value="1"/>
</dbReference>
<feature type="domain" description="Response regulatory" evidence="19">
    <location>
        <begin position="915"/>
        <end position="1033"/>
    </location>
</feature>
<dbReference type="PANTHER" id="PTHR45339">
    <property type="entry name" value="HYBRID SIGNAL TRANSDUCTION HISTIDINE KINASE J"/>
    <property type="match status" value="1"/>
</dbReference>
<evidence type="ECO:0000256" key="5">
    <source>
        <dbReference type="ARBA" id="ARBA00022553"/>
    </source>
</evidence>
<dbReference type="InterPro" id="IPR000014">
    <property type="entry name" value="PAS"/>
</dbReference>
<dbReference type="InterPro" id="IPR003018">
    <property type="entry name" value="GAF"/>
</dbReference>
<keyword evidence="7" id="KW-0812">Transmembrane</keyword>
<feature type="modified residue" description="4-aspartylphosphate" evidence="17">
    <location>
        <position position="1107"/>
    </location>
</feature>
<dbReference type="GO" id="GO:0005524">
    <property type="term" value="F:ATP binding"/>
    <property type="evidence" value="ECO:0007669"/>
    <property type="project" value="UniProtKB-KW"/>
</dbReference>
<dbReference type="SMART" id="SM00086">
    <property type="entry name" value="PAC"/>
    <property type="match status" value="3"/>
</dbReference>
<feature type="domain" description="HPt" evidence="22">
    <location>
        <begin position="1211"/>
        <end position="1304"/>
    </location>
</feature>
<dbReference type="Proteomes" id="UP000290407">
    <property type="component" value="Unassembled WGS sequence"/>
</dbReference>
<dbReference type="InterPro" id="IPR003661">
    <property type="entry name" value="HisK_dim/P_dom"/>
</dbReference>
<dbReference type="SUPFAM" id="SSF52172">
    <property type="entry name" value="CheY-like"/>
    <property type="match status" value="2"/>
</dbReference>
<dbReference type="PROSITE" id="PS50112">
    <property type="entry name" value="PAS"/>
    <property type="match status" value="2"/>
</dbReference>
<dbReference type="PROSITE" id="PS50109">
    <property type="entry name" value="HIS_KIN"/>
    <property type="match status" value="1"/>
</dbReference>
<dbReference type="SMART" id="SM00387">
    <property type="entry name" value="HATPase_c"/>
    <property type="match status" value="1"/>
</dbReference>
<dbReference type="Gene3D" id="3.30.450.20">
    <property type="entry name" value="PAS domain"/>
    <property type="match status" value="4"/>
</dbReference>
<dbReference type="SUPFAM" id="SSF55785">
    <property type="entry name" value="PYP-like sensor domain (PAS domain)"/>
    <property type="match status" value="4"/>
</dbReference>
<name>A0A4Q2UJJ3_9BACT</name>
<evidence type="ECO:0000256" key="11">
    <source>
        <dbReference type="ARBA" id="ARBA00022989"/>
    </source>
</evidence>
<evidence type="ECO:0000256" key="17">
    <source>
        <dbReference type="PROSITE-ProRule" id="PRU00169"/>
    </source>
</evidence>
<dbReference type="SUPFAM" id="SSF55781">
    <property type="entry name" value="GAF domain-like"/>
    <property type="match status" value="1"/>
</dbReference>
<dbReference type="InterPro" id="IPR011006">
    <property type="entry name" value="CheY-like_superfamily"/>
</dbReference>
<keyword evidence="9" id="KW-0418">Kinase</keyword>
<dbReference type="FunFam" id="1.10.287.130:FF:000002">
    <property type="entry name" value="Two-component osmosensing histidine kinase"/>
    <property type="match status" value="1"/>
</dbReference>
<accession>A0A4Q2UJJ3</accession>
<reference evidence="23 24" key="1">
    <citation type="submission" date="2019-01" db="EMBL/GenBank/DDBJ databases">
        <title>Spirosoma flava sp. nov., a propanil-degrading bacterium isolated from herbicide-contaminated soil.</title>
        <authorList>
            <person name="Zhang L."/>
            <person name="Jiang J.-D."/>
        </authorList>
    </citation>
    <scope>NUCLEOTIDE SEQUENCE [LARGE SCALE GENOMIC DNA]</scope>
    <source>
        <strain evidence="23 24">TY50</strain>
    </source>
</reference>
<evidence type="ECO:0000256" key="15">
    <source>
        <dbReference type="ARBA" id="ARBA00068150"/>
    </source>
</evidence>
<evidence type="ECO:0000256" key="13">
    <source>
        <dbReference type="ARBA" id="ARBA00023136"/>
    </source>
</evidence>
<feature type="domain" description="Response regulatory" evidence="19">
    <location>
        <begin position="1056"/>
        <end position="1174"/>
    </location>
</feature>
<evidence type="ECO:0000256" key="9">
    <source>
        <dbReference type="ARBA" id="ARBA00022777"/>
    </source>
</evidence>
<dbReference type="InterPro" id="IPR036097">
    <property type="entry name" value="HisK_dim/P_sf"/>
</dbReference>
<comment type="caution">
    <text evidence="23">The sequence shown here is derived from an EMBL/GenBank/DDBJ whole genome shotgun (WGS) entry which is preliminary data.</text>
</comment>
<keyword evidence="24" id="KW-1185">Reference proteome</keyword>
<dbReference type="InterPro" id="IPR001789">
    <property type="entry name" value="Sig_transdc_resp-reg_receiver"/>
</dbReference>
<dbReference type="InterPro" id="IPR036641">
    <property type="entry name" value="HPT_dom_sf"/>
</dbReference>
<keyword evidence="12" id="KW-0902">Two-component regulatory system</keyword>
<protein>
    <recommendedName>
        <fullName evidence="15">Sensory/regulatory protein RpfC</fullName>
        <ecNumber evidence="3">2.7.13.3</ecNumber>
    </recommendedName>
</protein>